<dbReference type="Gene3D" id="3.40.50.620">
    <property type="entry name" value="HUPs"/>
    <property type="match status" value="1"/>
</dbReference>
<dbReference type="PANTHER" id="PTHR42765:SF1">
    <property type="entry name" value="ISOLEUCINE--TRNA LIGASE, MITOCHONDRIAL"/>
    <property type="match status" value="1"/>
</dbReference>
<dbReference type="GO" id="GO:0005829">
    <property type="term" value="C:cytosol"/>
    <property type="evidence" value="ECO:0007669"/>
    <property type="project" value="TreeGrafter"/>
</dbReference>
<protein>
    <recommendedName>
        <fullName evidence="9">Isoleucine--tRNA ligase</fullName>
    </recommendedName>
</protein>
<feature type="non-terminal residue" evidence="8">
    <location>
        <position position="1"/>
    </location>
</feature>
<name>A0A382V6W6_9ZZZZ</name>
<reference evidence="8" key="1">
    <citation type="submission" date="2018-05" db="EMBL/GenBank/DDBJ databases">
        <authorList>
            <person name="Lanie J.A."/>
            <person name="Ng W.-L."/>
            <person name="Kazmierczak K.M."/>
            <person name="Andrzejewski T.M."/>
            <person name="Davidsen T.M."/>
            <person name="Wayne K.J."/>
            <person name="Tettelin H."/>
            <person name="Glass J.I."/>
            <person name="Rusch D."/>
            <person name="Podicherti R."/>
            <person name="Tsui H.-C.T."/>
            <person name="Winkler M.E."/>
        </authorList>
    </citation>
    <scope>NUCLEOTIDE SEQUENCE</scope>
</reference>
<evidence type="ECO:0000256" key="3">
    <source>
        <dbReference type="ARBA" id="ARBA00022840"/>
    </source>
</evidence>
<dbReference type="SUPFAM" id="SSF47323">
    <property type="entry name" value="Anticodon-binding domain of a subclass of class I aminoacyl-tRNA synthetases"/>
    <property type="match status" value="1"/>
</dbReference>
<dbReference type="InterPro" id="IPR002300">
    <property type="entry name" value="aa-tRNA-synth_Ia"/>
</dbReference>
<evidence type="ECO:0000256" key="1">
    <source>
        <dbReference type="ARBA" id="ARBA00022598"/>
    </source>
</evidence>
<proteinExistence type="predicted"/>
<feature type="domain" description="Aminoacyl-tRNA synthetase class Ia" evidence="6">
    <location>
        <begin position="2"/>
        <end position="109"/>
    </location>
</feature>
<dbReference type="InterPro" id="IPR013155">
    <property type="entry name" value="M/V/L/I-tRNA-synth_anticd-bd"/>
</dbReference>
<evidence type="ECO:0000256" key="2">
    <source>
        <dbReference type="ARBA" id="ARBA00022741"/>
    </source>
</evidence>
<evidence type="ECO:0000259" key="6">
    <source>
        <dbReference type="Pfam" id="PF00133"/>
    </source>
</evidence>
<dbReference type="InterPro" id="IPR014729">
    <property type="entry name" value="Rossmann-like_a/b/a_fold"/>
</dbReference>
<organism evidence="8">
    <name type="scientific">marine metagenome</name>
    <dbReference type="NCBI Taxonomy" id="408172"/>
    <lineage>
        <taxon>unclassified sequences</taxon>
        <taxon>metagenomes</taxon>
        <taxon>ecological metagenomes</taxon>
    </lineage>
</organism>
<accession>A0A382V6W6</accession>
<evidence type="ECO:0000313" key="8">
    <source>
        <dbReference type="EMBL" id="SVD42224.1"/>
    </source>
</evidence>
<gene>
    <name evidence="8" type="ORF">METZ01_LOCUS395078</name>
</gene>
<dbReference type="AlphaFoldDB" id="A0A382V6W6"/>
<evidence type="ECO:0008006" key="9">
    <source>
        <dbReference type="Google" id="ProtNLM"/>
    </source>
</evidence>
<sequence>EVWFDSGATHTYVLEKRKDLIWPASMYLEGSDQHRGWFHSSLLESCGTRGRAPFKSILTHGFVVDGKGLKMSKSTGNIIAPEEILKKYGADILRAWVAASDYSEDLRLDHSILEQHAESYRKIRNTFRFILGNLRDQKINFDLNSKEIEKWPELEHFMLHQIFVLNKNFEKYFKEYNFHKLYKELLNFCSLDLSAFYFDIRKDILYCDDIKSPQRQICINLLSLVLDMLLKWFAPILSFTTEEIFQIINQGKNSSIHLETFPNIPSKWENKKLFQKWGKLKIIRNVA</sequence>
<feature type="domain" description="Methionyl/Valyl/Leucyl/Isoleucyl-tRNA synthetase anticodon-binding" evidence="7">
    <location>
        <begin position="157"/>
        <end position="275"/>
    </location>
</feature>
<dbReference type="GO" id="GO:0006428">
    <property type="term" value="P:isoleucyl-tRNA aminoacylation"/>
    <property type="evidence" value="ECO:0007669"/>
    <property type="project" value="TreeGrafter"/>
</dbReference>
<dbReference type="GO" id="GO:0000049">
    <property type="term" value="F:tRNA binding"/>
    <property type="evidence" value="ECO:0007669"/>
    <property type="project" value="InterPro"/>
</dbReference>
<keyword evidence="3" id="KW-0067">ATP-binding</keyword>
<dbReference type="SUPFAM" id="SSF52374">
    <property type="entry name" value="Nucleotidylyl transferase"/>
    <property type="match status" value="1"/>
</dbReference>
<dbReference type="Gene3D" id="1.10.730.20">
    <property type="match status" value="1"/>
</dbReference>
<dbReference type="InterPro" id="IPR033708">
    <property type="entry name" value="Anticodon_Ile_BEm"/>
</dbReference>
<feature type="non-terminal residue" evidence="8">
    <location>
        <position position="287"/>
    </location>
</feature>
<evidence type="ECO:0000256" key="4">
    <source>
        <dbReference type="ARBA" id="ARBA00022917"/>
    </source>
</evidence>
<dbReference type="GO" id="GO:0005524">
    <property type="term" value="F:ATP binding"/>
    <property type="evidence" value="ECO:0007669"/>
    <property type="project" value="UniProtKB-KW"/>
</dbReference>
<dbReference type="Pfam" id="PF08264">
    <property type="entry name" value="Anticodon_1"/>
    <property type="match status" value="1"/>
</dbReference>
<evidence type="ECO:0000256" key="5">
    <source>
        <dbReference type="ARBA" id="ARBA00023146"/>
    </source>
</evidence>
<dbReference type="EMBL" id="UINC01149629">
    <property type="protein sequence ID" value="SVD42224.1"/>
    <property type="molecule type" value="Genomic_DNA"/>
</dbReference>
<keyword evidence="1" id="KW-0436">Ligase</keyword>
<keyword evidence="4" id="KW-0648">Protein biosynthesis</keyword>
<keyword evidence="5" id="KW-0030">Aminoacyl-tRNA synthetase</keyword>
<dbReference type="InterPro" id="IPR009080">
    <property type="entry name" value="tRNAsynth_Ia_anticodon-bd"/>
</dbReference>
<dbReference type="Pfam" id="PF00133">
    <property type="entry name" value="tRNA-synt_1"/>
    <property type="match status" value="1"/>
</dbReference>
<dbReference type="CDD" id="cd07960">
    <property type="entry name" value="Anticodon_Ia_Ile_BEm"/>
    <property type="match status" value="1"/>
</dbReference>
<dbReference type="PANTHER" id="PTHR42765">
    <property type="entry name" value="SOLEUCYL-TRNA SYNTHETASE"/>
    <property type="match status" value="1"/>
</dbReference>
<evidence type="ECO:0000259" key="7">
    <source>
        <dbReference type="Pfam" id="PF08264"/>
    </source>
</evidence>
<dbReference type="GO" id="GO:0004822">
    <property type="term" value="F:isoleucine-tRNA ligase activity"/>
    <property type="evidence" value="ECO:0007669"/>
    <property type="project" value="TreeGrafter"/>
</dbReference>
<keyword evidence="2" id="KW-0547">Nucleotide-binding</keyword>
<dbReference type="InterPro" id="IPR050081">
    <property type="entry name" value="Ile-tRNA_ligase"/>
</dbReference>